<keyword evidence="1" id="KW-0812">Transmembrane</keyword>
<evidence type="ECO:0000313" key="3">
    <source>
        <dbReference type="Proteomes" id="UP000256304"/>
    </source>
</evidence>
<gene>
    <name evidence="2" type="ORF">A8990_107113</name>
</gene>
<dbReference type="RefSeq" id="WP_116188522.1">
    <property type="nucleotide sequence ID" value="NZ_QTTN01000007.1"/>
</dbReference>
<keyword evidence="1" id="KW-0472">Membrane</keyword>
<keyword evidence="1" id="KW-1133">Transmembrane helix</keyword>
<feature type="transmembrane region" description="Helical" evidence="1">
    <location>
        <begin position="17"/>
        <end position="38"/>
    </location>
</feature>
<sequence>MLDAIVEFLLELAAEGIVWFLLFNSWIWFVISGISWLLHNDARQVKQTLVNWPGFRIYLW</sequence>
<dbReference type="AlphaFoldDB" id="A0A3D9S796"/>
<evidence type="ECO:0000313" key="2">
    <source>
        <dbReference type="EMBL" id="REE89017.1"/>
    </source>
</evidence>
<keyword evidence="3" id="KW-1185">Reference proteome</keyword>
<dbReference type="EMBL" id="QTTN01000007">
    <property type="protein sequence ID" value="REE89017.1"/>
    <property type="molecule type" value="Genomic_DNA"/>
</dbReference>
<reference evidence="2 3" key="1">
    <citation type="submission" date="2018-08" db="EMBL/GenBank/DDBJ databases">
        <title>Genomic Encyclopedia of Type Strains, Phase III (KMG-III): the genomes of soil and plant-associated and newly described type strains.</title>
        <authorList>
            <person name="Whitman W."/>
        </authorList>
    </citation>
    <scope>NUCLEOTIDE SEQUENCE [LARGE SCALE GENOMIC DNA]</scope>
    <source>
        <strain evidence="2 3">CGMCC 1.10966</strain>
    </source>
</reference>
<protein>
    <submittedName>
        <fullName evidence="2">Uncharacterized protein</fullName>
    </submittedName>
</protein>
<name>A0A3D9S796_9BACL</name>
<comment type="caution">
    <text evidence="2">The sequence shown here is derived from an EMBL/GenBank/DDBJ whole genome shotgun (WGS) entry which is preliminary data.</text>
</comment>
<dbReference type="Proteomes" id="UP000256304">
    <property type="component" value="Unassembled WGS sequence"/>
</dbReference>
<evidence type="ECO:0000256" key="1">
    <source>
        <dbReference type="SAM" id="Phobius"/>
    </source>
</evidence>
<dbReference type="OrthoDB" id="9842726at2"/>
<accession>A0A3D9S796</accession>
<proteinExistence type="predicted"/>
<organism evidence="2 3">
    <name type="scientific">Paenibacillus taihuensis</name>
    <dbReference type="NCBI Taxonomy" id="1156355"/>
    <lineage>
        <taxon>Bacteria</taxon>
        <taxon>Bacillati</taxon>
        <taxon>Bacillota</taxon>
        <taxon>Bacilli</taxon>
        <taxon>Bacillales</taxon>
        <taxon>Paenibacillaceae</taxon>
        <taxon>Paenibacillus</taxon>
    </lineage>
</organism>